<evidence type="ECO:0000256" key="1">
    <source>
        <dbReference type="ARBA" id="ARBA00004613"/>
    </source>
</evidence>
<evidence type="ECO:0000256" key="2">
    <source>
        <dbReference type="ARBA" id="ARBA00008098"/>
    </source>
</evidence>
<reference evidence="7" key="1">
    <citation type="journal article" date="2014" name="Genome Biol.">
        <title>Genome analysis of a major urban malaria vector mosquito, Anopheles stephensi.</title>
        <authorList>
            <person name="Jiang X."/>
            <person name="Peery A."/>
            <person name="Hall A.B."/>
            <person name="Sharma A."/>
            <person name="Chen X.G."/>
            <person name="Waterhouse R.M."/>
            <person name="Komissarov A."/>
            <person name="Riehle M.M."/>
            <person name="Shouche Y."/>
            <person name="Sharakhova M.V."/>
            <person name="Lawson D."/>
            <person name="Pakpour N."/>
            <person name="Arensburger P."/>
            <person name="Davidson V.L."/>
            <person name="Eiglmeier K."/>
            <person name="Emrich S."/>
            <person name="George P."/>
            <person name="Kennedy R.C."/>
            <person name="Mane S.P."/>
            <person name="Maslen G."/>
            <person name="Oringanje C."/>
            <person name="Qi Y."/>
            <person name="Settlage R."/>
            <person name="Tojo M."/>
            <person name="Tubio J.M."/>
            <person name="Unger M.F."/>
            <person name="Wang B."/>
            <person name="Vernick K.D."/>
            <person name="Ribeiro J.M."/>
            <person name="James A.A."/>
            <person name="Michel K."/>
            <person name="Riehle M.A."/>
            <person name="Luckhart S."/>
            <person name="Sharakhov I.V."/>
            <person name="Tu Z."/>
        </authorList>
    </citation>
    <scope>NUCLEOTIDE SEQUENCE [LARGE SCALE GENOMIC DNA]</scope>
    <source>
        <strain evidence="7">Indian</strain>
    </source>
</reference>
<proteinExistence type="inferred from homology"/>
<dbReference type="GO" id="GO:0005549">
    <property type="term" value="F:odorant binding"/>
    <property type="evidence" value="ECO:0007669"/>
    <property type="project" value="InterPro"/>
</dbReference>
<dbReference type="Gene3D" id="1.10.238.20">
    <property type="entry name" value="Pheromone/general odorant binding protein domain"/>
    <property type="match status" value="1"/>
</dbReference>
<name>A0A182XWJ4_ANOST</name>
<keyword evidence="7" id="KW-1185">Reference proteome</keyword>
<keyword evidence="5" id="KW-1015">Disulfide bond</keyword>
<dbReference type="InterPro" id="IPR036728">
    <property type="entry name" value="PBP_GOBP_sf"/>
</dbReference>
<dbReference type="OMA" id="ANTSPCN"/>
<accession>A0A182XWJ4</accession>
<dbReference type="PANTHER" id="PTHR11857">
    <property type="entry name" value="ODORANT BINDING PROTEIN-RELATED"/>
    <property type="match status" value="1"/>
</dbReference>
<evidence type="ECO:0000256" key="5">
    <source>
        <dbReference type="ARBA" id="ARBA00023157"/>
    </source>
</evidence>
<dbReference type="FunFam" id="1.10.238.20:FF:000003">
    <property type="entry name" value="AGAP010409-PA"/>
    <property type="match status" value="1"/>
</dbReference>
<evidence type="ECO:0000256" key="3">
    <source>
        <dbReference type="ARBA" id="ARBA00022525"/>
    </source>
</evidence>
<dbReference type="SUPFAM" id="SSF47565">
    <property type="entry name" value="Insect pheromone/odorant-binding proteins"/>
    <property type="match status" value="1"/>
</dbReference>
<evidence type="ECO:0008006" key="8">
    <source>
        <dbReference type="Google" id="ProtNLM"/>
    </source>
</evidence>
<dbReference type="STRING" id="30069.A0A182XWJ4"/>
<comment type="similarity">
    <text evidence="2">Belongs to the PBP/GOBP family.</text>
</comment>
<dbReference type="Pfam" id="PF01395">
    <property type="entry name" value="PBP_GOBP"/>
    <property type="match status" value="1"/>
</dbReference>
<dbReference type="Proteomes" id="UP000076408">
    <property type="component" value="Unassembled WGS sequence"/>
</dbReference>
<comment type="subcellular location">
    <subcellularLocation>
        <location evidence="1">Secreted</location>
    </subcellularLocation>
</comment>
<sequence length="188" mass="21028">MKSFGIGSLVALLVVVAASEASKADSHIFGPQPMQYPVPATSTFIVSDFLQFLQTAVTCFNKLRIPEERFPLYLAGVFPNCPETQCFVRCLAANLNLYCDETGSDIDRHYLQLGLGQDYNCFRQKAEQCLAANTSPCNDPCEAAYKQELCFLEEFRKYVDSNMNSLIAAVAVEKTENNLVYYNMNARN</sequence>
<dbReference type="VEuPathDB" id="VectorBase:ASTEI00580"/>
<dbReference type="GO" id="GO:0007608">
    <property type="term" value="P:sensory perception of smell"/>
    <property type="evidence" value="ECO:0007669"/>
    <property type="project" value="TreeGrafter"/>
</dbReference>
<evidence type="ECO:0000313" key="6">
    <source>
        <dbReference type="EnsemblMetazoa" id="ASTEI00580-PA"/>
    </source>
</evidence>
<evidence type="ECO:0000313" key="7">
    <source>
        <dbReference type="Proteomes" id="UP000076408"/>
    </source>
</evidence>
<reference evidence="6" key="2">
    <citation type="submission" date="2020-05" db="UniProtKB">
        <authorList>
            <consortium name="EnsemblMetazoa"/>
        </authorList>
    </citation>
    <scope>IDENTIFICATION</scope>
    <source>
        <strain evidence="6">Indian</strain>
    </source>
</reference>
<protein>
    <recommendedName>
        <fullName evidence="8">Odorant-binding protein 14</fullName>
    </recommendedName>
</protein>
<evidence type="ECO:0000256" key="4">
    <source>
        <dbReference type="ARBA" id="ARBA00022729"/>
    </source>
</evidence>
<dbReference type="EnsemblMetazoa" id="ASTEI00580-RA">
    <property type="protein sequence ID" value="ASTEI00580-PA"/>
    <property type="gene ID" value="ASTEI00580"/>
</dbReference>
<organism evidence="6 7">
    <name type="scientific">Anopheles stephensi</name>
    <name type="common">Indo-Pakistan malaria mosquito</name>
    <dbReference type="NCBI Taxonomy" id="30069"/>
    <lineage>
        <taxon>Eukaryota</taxon>
        <taxon>Metazoa</taxon>
        <taxon>Ecdysozoa</taxon>
        <taxon>Arthropoda</taxon>
        <taxon>Hexapoda</taxon>
        <taxon>Insecta</taxon>
        <taxon>Pterygota</taxon>
        <taxon>Neoptera</taxon>
        <taxon>Endopterygota</taxon>
        <taxon>Diptera</taxon>
        <taxon>Nematocera</taxon>
        <taxon>Culicoidea</taxon>
        <taxon>Culicidae</taxon>
        <taxon>Anophelinae</taxon>
        <taxon>Anopheles</taxon>
    </lineage>
</organism>
<dbReference type="VEuPathDB" id="VectorBase:ASTE011560"/>
<dbReference type="InterPro" id="IPR006170">
    <property type="entry name" value="PBP/GOBP"/>
</dbReference>
<dbReference type="VEuPathDB" id="VectorBase:ASTEI20_045782"/>
<dbReference type="PANTHER" id="PTHR11857:SF46">
    <property type="entry name" value="GENERAL ODORANT-BINDING PROTEIN 99A-RELATED"/>
    <property type="match status" value="1"/>
</dbReference>
<dbReference type="AlphaFoldDB" id="A0A182XWJ4"/>
<keyword evidence="3" id="KW-0964">Secreted</keyword>
<dbReference type="CDD" id="cd23992">
    <property type="entry name" value="PBP_GOBP"/>
    <property type="match status" value="1"/>
</dbReference>
<dbReference type="SMR" id="A0A182XWJ4"/>
<keyword evidence="4" id="KW-0732">Signal</keyword>
<dbReference type="GO" id="GO:0005615">
    <property type="term" value="C:extracellular space"/>
    <property type="evidence" value="ECO:0007669"/>
    <property type="project" value="TreeGrafter"/>
</dbReference>